<gene>
    <name evidence="2" type="ORF">ANE_LOCUS21233</name>
</gene>
<accession>A0A565CB30</accession>
<name>A0A565CB30_9BRAS</name>
<reference evidence="2" key="1">
    <citation type="submission" date="2019-07" db="EMBL/GenBank/DDBJ databases">
        <authorList>
            <person name="Dittberner H."/>
        </authorList>
    </citation>
    <scope>NUCLEOTIDE SEQUENCE [LARGE SCALE GENOMIC DNA]</scope>
</reference>
<evidence type="ECO:0000313" key="3">
    <source>
        <dbReference type="Proteomes" id="UP000489600"/>
    </source>
</evidence>
<evidence type="ECO:0000256" key="1">
    <source>
        <dbReference type="SAM" id="MobiDB-lite"/>
    </source>
</evidence>
<feature type="compositionally biased region" description="Polar residues" evidence="1">
    <location>
        <begin position="23"/>
        <end position="35"/>
    </location>
</feature>
<organism evidence="2 3">
    <name type="scientific">Arabis nemorensis</name>
    <dbReference type="NCBI Taxonomy" id="586526"/>
    <lineage>
        <taxon>Eukaryota</taxon>
        <taxon>Viridiplantae</taxon>
        <taxon>Streptophyta</taxon>
        <taxon>Embryophyta</taxon>
        <taxon>Tracheophyta</taxon>
        <taxon>Spermatophyta</taxon>
        <taxon>Magnoliopsida</taxon>
        <taxon>eudicotyledons</taxon>
        <taxon>Gunneridae</taxon>
        <taxon>Pentapetalae</taxon>
        <taxon>rosids</taxon>
        <taxon>malvids</taxon>
        <taxon>Brassicales</taxon>
        <taxon>Brassicaceae</taxon>
        <taxon>Arabideae</taxon>
        <taxon>Arabis</taxon>
    </lineage>
</organism>
<keyword evidence="3" id="KW-1185">Reference proteome</keyword>
<dbReference type="Proteomes" id="UP000489600">
    <property type="component" value="Unassembled WGS sequence"/>
</dbReference>
<sequence length="111" mass="12202">MKTRVLQNPPPPPEPSDRAPPHKSSSLTSPSQPRFSSPPHQPTLGSKPNINHRTQPHPLWRWFGISPVMTVVLSTLPLRLVSANEVQVGNECKAKTLEFLVTQAEARAALS</sequence>
<protein>
    <submittedName>
        <fullName evidence="2">Uncharacterized protein</fullName>
    </submittedName>
</protein>
<proteinExistence type="predicted"/>
<comment type="caution">
    <text evidence="2">The sequence shown here is derived from an EMBL/GenBank/DDBJ whole genome shotgun (WGS) entry which is preliminary data.</text>
</comment>
<dbReference type="AlphaFoldDB" id="A0A565CB30"/>
<dbReference type="EMBL" id="CABITT030000007">
    <property type="protein sequence ID" value="VVB10789.1"/>
    <property type="molecule type" value="Genomic_DNA"/>
</dbReference>
<feature type="compositionally biased region" description="Polar residues" evidence="1">
    <location>
        <begin position="43"/>
        <end position="53"/>
    </location>
</feature>
<evidence type="ECO:0000313" key="2">
    <source>
        <dbReference type="EMBL" id="VVB10789.1"/>
    </source>
</evidence>
<feature type="region of interest" description="Disordered" evidence="1">
    <location>
        <begin position="1"/>
        <end position="56"/>
    </location>
</feature>